<dbReference type="eggNOG" id="ENOG502ZRH0">
    <property type="taxonomic scope" value="Bacteria"/>
</dbReference>
<sequence>MTRMDVPESEHGHARVFAIDLPADQVADFERDGLEAALGTERLDRDKVELFPASDIAAMGLSNYLVDGMGMDPEQVRPDAARLDALGGHILILPSSAVRGRTLTPKPPLRWIGTYSEPQSVAPMDRLRSDSAEGVLEPTETRAPSNAAMSGRVATLALLVLLLLVVVMIVIA</sequence>
<keyword evidence="1" id="KW-0812">Transmembrane</keyword>
<dbReference type="HOGENOM" id="CLU_123308_0_0_5"/>
<organism evidence="2 3">
    <name type="scientific">Oceanicola granulosus (strain ATCC BAA-861 / DSM 15982 / KCTC 12143 / HTCC2516)</name>
    <dbReference type="NCBI Taxonomy" id="314256"/>
    <lineage>
        <taxon>Bacteria</taxon>
        <taxon>Pseudomonadati</taxon>
        <taxon>Pseudomonadota</taxon>
        <taxon>Alphaproteobacteria</taxon>
        <taxon>Rhodobacterales</taxon>
        <taxon>Roseobacteraceae</taxon>
        <taxon>Oceanicola</taxon>
    </lineage>
</organism>
<protein>
    <recommendedName>
        <fullName evidence="4">Aspartate carbamoyltransferase catalytic subunit</fullName>
    </recommendedName>
</protein>
<dbReference type="AlphaFoldDB" id="Q2CB81"/>
<reference evidence="2 3" key="1">
    <citation type="journal article" date="2010" name="J. Bacteriol.">
        <title>Genome sequences of Oceanicola granulosus HTCC2516(T) and Oceanicola batsensis HTCC2597(TDelta).</title>
        <authorList>
            <person name="Thrash J.C."/>
            <person name="Cho J.C."/>
            <person name="Vergin K.L."/>
            <person name="Giovannoni S.J."/>
        </authorList>
    </citation>
    <scope>NUCLEOTIDE SEQUENCE [LARGE SCALE GENOMIC DNA]</scope>
    <source>
        <strain evidence="3">ATCC BAA-861 / DSM 15982 / KCTC 12143 / HTCC2516</strain>
    </source>
</reference>
<proteinExistence type="predicted"/>
<keyword evidence="1" id="KW-0472">Membrane</keyword>
<keyword evidence="1" id="KW-1133">Transmembrane helix</keyword>
<evidence type="ECO:0000256" key="1">
    <source>
        <dbReference type="SAM" id="Phobius"/>
    </source>
</evidence>
<keyword evidence="3" id="KW-1185">Reference proteome</keyword>
<evidence type="ECO:0000313" key="2">
    <source>
        <dbReference type="EMBL" id="EAR49904.1"/>
    </source>
</evidence>
<dbReference type="STRING" id="314256.OG2516_16756"/>
<evidence type="ECO:0000313" key="3">
    <source>
        <dbReference type="Proteomes" id="UP000003635"/>
    </source>
</evidence>
<dbReference type="EMBL" id="AAOT01000042">
    <property type="protein sequence ID" value="EAR49904.1"/>
    <property type="molecule type" value="Genomic_DNA"/>
</dbReference>
<name>Q2CB81_OCEGH</name>
<feature type="transmembrane region" description="Helical" evidence="1">
    <location>
        <begin position="153"/>
        <end position="171"/>
    </location>
</feature>
<evidence type="ECO:0008006" key="4">
    <source>
        <dbReference type="Google" id="ProtNLM"/>
    </source>
</evidence>
<dbReference type="RefSeq" id="WP_007256933.1">
    <property type="nucleotide sequence ID" value="NZ_CH724109.1"/>
</dbReference>
<accession>Q2CB81</accession>
<comment type="caution">
    <text evidence="2">The sequence shown here is derived from an EMBL/GenBank/DDBJ whole genome shotgun (WGS) entry which is preliminary data.</text>
</comment>
<dbReference type="Proteomes" id="UP000003635">
    <property type="component" value="Unassembled WGS sequence"/>
</dbReference>
<gene>
    <name evidence="2" type="ORF">OG2516_16756</name>
</gene>